<dbReference type="NCBIfam" id="TIGR00050">
    <property type="entry name" value="rRNA_methyl_1"/>
    <property type="match status" value="1"/>
</dbReference>
<evidence type="ECO:0000256" key="4">
    <source>
        <dbReference type="ARBA" id="ARBA00022691"/>
    </source>
</evidence>
<keyword evidence="5" id="KW-0819">tRNA processing</keyword>
<keyword evidence="8" id="KW-1185">Reference proteome</keyword>
<dbReference type="InterPro" id="IPR001537">
    <property type="entry name" value="SpoU_MeTrfase"/>
</dbReference>
<reference evidence="7 8" key="1">
    <citation type="submission" date="2020-10" db="EMBL/GenBank/DDBJ databases">
        <title>Complete genome sequence of Paludibaculum fermentans P105T, a facultatively anaerobic acidobacterium capable of dissimilatory Fe(III) reduction.</title>
        <authorList>
            <person name="Dedysh S.N."/>
            <person name="Beletsky A.V."/>
            <person name="Kulichevskaya I.S."/>
            <person name="Mardanov A.V."/>
            <person name="Ravin N.V."/>
        </authorList>
    </citation>
    <scope>NUCLEOTIDE SEQUENCE [LARGE SCALE GENOMIC DNA]</scope>
    <source>
        <strain evidence="7 8">P105</strain>
    </source>
</reference>
<sequence length="244" mass="27390">MDPERNQRLKVVLIDTRNPLNIGAVARAMSNFGFFDLRLVHPYEVAFREAVSAVGAAQVMKDARVFETVAEAVADCTLVVGATGLGHRQPQHPMHRLEKGARLLRRHMTASNVALLFGSEKFGLGNSDVSHCHWLTHIPTRAQHDSMNLAQAVAVCLYELIRQPSTARHMPEAAELAEGEEVERFTDLLENVLQASEYTDYSMAKNGRDKTHRLVRRMHLRVKDAAVLTGMLRQVLWKLKHPQG</sequence>
<dbReference type="PIRSF" id="PIRSF004808">
    <property type="entry name" value="LasT"/>
    <property type="match status" value="1"/>
</dbReference>
<evidence type="ECO:0000313" key="7">
    <source>
        <dbReference type="EMBL" id="QOY86207.1"/>
    </source>
</evidence>
<evidence type="ECO:0000256" key="5">
    <source>
        <dbReference type="RuleBase" id="RU362024"/>
    </source>
</evidence>
<dbReference type="Gene3D" id="3.40.1280.10">
    <property type="match status" value="1"/>
</dbReference>
<comment type="function">
    <text evidence="5">Catalyzes the formation of 2'O-methylated cytidine (Cm32) or 2'O-methylated uridine (Um32) at position 32 in tRNA.</text>
</comment>
<name>A0A7S7NM85_PALFE</name>
<evidence type="ECO:0000256" key="2">
    <source>
        <dbReference type="ARBA" id="ARBA00022603"/>
    </source>
</evidence>
<comment type="catalytic activity">
    <reaction evidence="5">
        <text>uridine(32) in tRNA + S-adenosyl-L-methionine = 2'-O-methyluridine(32) in tRNA + S-adenosyl-L-homocysteine + H(+)</text>
        <dbReference type="Rhea" id="RHEA:42936"/>
        <dbReference type="Rhea" id="RHEA-COMP:10107"/>
        <dbReference type="Rhea" id="RHEA-COMP:10290"/>
        <dbReference type="ChEBI" id="CHEBI:15378"/>
        <dbReference type="ChEBI" id="CHEBI:57856"/>
        <dbReference type="ChEBI" id="CHEBI:59789"/>
        <dbReference type="ChEBI" id="CHEBI:65315"/>
        <dbReference type="ChEBI" id="CHEBI:74478"/>
        <dbReference type="EC" id="2.1.1.200"/>
    </reaction>
</comment>
<dbReference type="CDD" id="cd18093">
    <property type="entry name" value="SpoU-like_TrmJ"/>
    <property type="match status" value="1"/>
</dbReference>
<dbReference type="RefSeq" id="WP_194447876.1">
    <property type="nucleotide sequence ID" value="NZ_CP063849.1"/>
</dbReference>
<proteinExistence type="inferred from homology"/>
<evidence type="ECO:0000313" key="8">
    <source>
        <dbReference type="Proteomes" id="UP000593892"/>
    </source>
</evidence>
<accession>A0A7S7NM85</accession>
<keyword evidence="3 7" id="KW-0808">Transferase</keyword>
<evidence type="ECO:0000256" key="3">
    <source>
        <dbReference type="ARBA" id="ARBA00022679"/>
    </source>
</evidence>
<evidence type="ECO:0000256" key="1">
    <source>
        <dbReference type="ARBA" id="ARBA00007228"/>
    </source>
</evidence>
<dbReference type="AlphaFoldDB" id="A0A7S7NM85"/>
<dbReference type="PANTHER" id="PTHR42786">
    <property type="entry name" value="TRNA/RRNA METHYLTRANSFERASE"/>
    <property type="match status" value="1"/>
</dbReference>
<dbReference type="InterPro" id="IPR029026">
    <property type="entry name" value="tRNA_m1G_MTases_N"/>
</dbReference>
<gene>
    <name evidence="5" type="primary">trmJ</name>
    <name evidence="7" type="ORF">IRI77_25810</name>
</gene>
<comment type="catalytic activity">
    <reaction evidence="5">
        <text>cytidine(32) in tRNA + S-adenosyl-L-methionine = 2'-O-methylcytidine(32) in tRNA + S-adenosyl-L-homocysteine + H(+)</text>
        <dbReference type="Rhea" id="RHEA:42932"/>
        <dbReference type="Rhea" id="RHEA-COMP:10288"/>
        <dbReference type="Rhea" id="RHEA-COMP:10289"/>
        <dbReference type="ChEBI" id="CHEBI:15378"/>
        <dbReference type="ChEBI" id="CHEBI:57856"/>
        <dbReference type="ChEBI" id="CHEBI:59789"/>
        <dbReference type="ChEBI" id="CHEBI:74495"/>
        <dbReference type="ChEBI" id="CHEBI:82748"/>
        <dbReference type="EC" id="2.1.1.200"/>
    </reaction>
</comment>
<dbReference type="Gene3D" id="1.10.8.590">
    <property type="match status" value="1"/>
</dbReference>
<dbReference type="GO" id="GO:0002128">
    <property type="term" value="P:tRNA nucleoside ribose methylation"/>
    <property type="evidence" value="ECO:0007669"/>
    <property type="project" value="TreeGrafter"/>
</dbReference>
<comment type="subunit">
    <text evidence="5">Homodimer.</text>
</comment>
<keyword evidence="4 5" id="KW-0949">S-adenosyl-L-methionine</keyword>
<keyword evidence="2 5" id="KW-0489">Methyltransferase</keyword>
<comment type="subcellular location">
    <subcellularLocation>
        <location evidence="5">Cytoplasm</location>
    </subcellularLocation>
</comment>
<dbReference type="SUPFAM" id="SSF75217">
    <property type="entry name" value="alpha/beta knot"/>
    <property type="match status" value="1"/>
</dbReference>
<keyword evidence="5" id="KW-0963">Cytoplasm</keyword>
<evidence type="ECO:0000259" key="6">
    <source>
        <dbReference type="Pfam" id="PF00588"/>
    </source>
</evidence>
<organism evidence="7 8">
    <name type="scientific">Paludibaculum fermentans</name>
    <dbReference type="NCBI Taxonomy" id="1473598"/>
    <lineage>
        <taxon>Bacteria</taxon>
        <taxon>Pseudomonadati</taxon>
        <taxon>Acidobacteriota</taxon>
        <taxon>Terriglobia</taxon>
        <taxon>Bryobacterales</taxon>
        <taxon>Bryobacteraceae</taxon>
        <taxon>Paludibaculum</taxon>
    </lineage>
</organism>
<dbReference type="InterPro" id="IPR004384">
    <property type="entry name" value="RNA_MeTrfase_TrmJ/LasT"/>
</dbReference>
<dbReference type="Pfam" id="PF00588">
    <property type="entry name" value="SpoU_methylase"/>
    <property type="match status" value="1"/>
</dbReference>
<dbReference type="InterPro" id="IPR029028">
    <property type="entry name" value="Alpha/beta_knot_MTases"/>
</dbReference>
<dbReference type="EMBL" id="CP063849">
    <property type="protein sequence ID" value="QOY86207.1"/>
    <property type="molecule type" value="Genomic_DNA"/>
</dbReference>
<dbReference type="EC" id="2.1.1.200" evidence="5"/>
<dbReference type="PANTHER" id="PTHR42786:SF2">
    <property type="entry name" value="TRNA (CYTIDINE_URIDINE-2'-O-)-METHYLTRANSFERASE TRMJ"/>
    <property type="match status" value="1"/>
</dbReference>
<protein>
    <recommendedName>
        <fullName evidence="5">tRNA (cytidine/uridine-2'-O-)-methyltransferase TrmJ</fullName>
        <ecNumber evidence="5">2.1.1.200</ecNumber>
    </recommendedName>
    <alternativeName>
        <fullName evidence="5">tRNA (cytidine(32)/uridine(32)-2'-O)-methyltransferase</fullName>
    </alternativeName>
    <alternativeName>
        <fullName evidence="5">tRNA Cm32/Um32 methyltransferase</fullName>
    </alternativeName>
</protein>
<dbReference type="Proteomes" id="UP000593892">
    <property type="component" value="Chromosome"/>
</dbReference>
<feature type="domain" description="tRNA/rRNA methyltransferase SpoU type" evidence="6">
    <location>
        <begin position="9"/>
        <end position="158"/>
    </location>
</feature>
<dbReference type="GO" id="GO:0005829">
    <property type="term" value="C:cytosol"/>
    <property type="evidence" value="ECO:0007669"/>
    <property type="project" value="TreeGrafter"/>
</dbReference>
<comment type="similarity">
    <text evidence="1">Belongs to the class IV-like SAM-binding methyltransferase superfamily. RNA methyltransferase TrmH family.</text>
</comment>
<dbReference type="KEGG" id="pfer:IRI77_25810"/>
<dbReference type="GO" id="GO:0160206">
    <property type="term" value="F:tRNA (cytidine(32)/uridine(32)-2'-O)-methyltransferase activity"/>
    <property type="evidence" value="ECO:0007669"/>
    <property type="project" value="UniProtKB-EC"/>
</dbReference>
<dbReference type="GO" id="GO:0003723">
    <property type="term" value="F:RNA binding"/>
    <property type="evidence" value="ECO:0007669"/>
    <property type="project" value="InterPro"/>
</dbReference>